<dbReference type="InterPro" id="IPR000219">
    <property type="entry name" value="DH_dom"/>
</dbReference>
<evidence type="ECO:0000256" key="1">
    <source>
        <dbReference type="SAM" id="MobiDB-lite"/>
    </source>
</evidence>
<dbReference type="FunCoup" id="A7TGM9">
    <property type="interactions" value="171"/>
</dbReference>
<dbReference type="HOGENOM" id="CLU_001458_0_0_1"/>
<dbReference type="GO" id="GO:0005085">
    <property type="term" value="F:guanyl-nucleotide exchange factor activity"/>
    <property type="evidence" value="ECO:0007669"/>
    <property type="project" value="EnsemblFungi"/>
</dbReference>
<dbReference type="SMART" id="SM00325">
    <property type="entry name" value="RhoGEF"/>
    <property type="match status" value="1"/>
</dbReference>
<dbReference type="KEGG" id="vpo:Kpol_1048p67"/>
<feature type="region of interest" description="Disordered" evidence="1">
    <location>
        <begin position="1064"/>
        <end position="1086"/>
    </location>
</feature>
<dbReference type="GO" id="GO:0000755">
    <property type="term" value="P:cytogamy"/>
    <property type="evidence" value="ECO:0007669"/>
    <property type="project" value="EnsemblFungi"/>
</dbReference>
<feature type="compositionally biased region" description="Basic residues" evidence="1">
    <location>
        <begin position="919"/>
        <end position="933"/>
    </location>
</feature>
<dbReference type="InterPro" id="IPR057454">
    <property type="entry name" value="Bud3_C"/>
</dbReference>
<dbReference type="InterPro" id="IPR021895">
    <property type="entry name" value="Bud3_N"/>
</dbReference>
<dbReference type="eggNOG" id="ENOG502QSNK">
    <property type="taxonomic scope" value="Eukaryota"/>
</dbReference>
<feature type="compositionally biased region" description="Basic and acidic residues" evidence="1">
    <location>
        <begin position="862"/>
        <end position="879"/>
    </location>
</feature>
<evidence type="ECO:0000259" key="2">
    <source>
        <dbReference type="SMART" id="SM00325"/>
    </source>
</evidence>
<feature type="region of interest" description="Disordered" evidence="1">
    <location>
        <begin position="897"/>
        <end position="978"/>
    </location>
</feature>
<accession>A7TGM9</accession>
<name>A7TGM9_VANPO</name>
<dbReference type="Pfam" id="PF25351">
    <property type="entry name" value="PH_BUD3_C"/>
    <property type="match status" value="1"/>
</dbReference>
<dbReference type="SUPFAM" id="SSF48065">
    <property type="entry name" value="DBL homology domain (DH-domain)"/>
    <property type="match status" value="1"/>
</dbReference>
<dbReference type="Pfam" id="PF12015">
    <property type="entry name" value="Bud3_N"/>
    <property type="match status" value="1"/>
</dbReference>
<keyword evidence="4" id="KW-1185">Reference proteome</keyword>
<dbReference type="InParanoid" id="A7TGM9"/>
<feature type="region of interest" description="Disordered" evidence="1">
    <location>
        <begin position="818"/>
        <end position="881"/>
    </location>
</feature>
<dbReference type="GO" id="GO:0007120">
    <property type="term" value="P:axial cellular bud site selection"/>
    <property type="evidence" value="ECO:0007669"/>
    <property type="project" value="EnsemblFungi"/>
</dbReference>
<dbReference type="STRING" id="436907.A7TGM9"/>
<protein>
    <recommendedName>
        <fullName evidence="2">DH domain-containing protein</fullName>
    </recommendedName>
</protein>
<feature type="compositionally biased region" description="Polar residues" evidence="1">
    <location>
        <begin position="1068"/>
        <end position="1086"/>
    </location>
</feature>
<dbReference type="OMA" id="VELQYKW"/>
<proteinExistence type="predicted"/>
<feature type="compositionally biased region" description="Basic and acidic residues" evidence="1">
    <location>
        <begin position="818"/>
        <end position="828"/>
    </location>
</feature>
<dbReference type="InterPro" id="IPR035899">
    <property type="entry name" value="DBL_dom_sf"/>
</dbReference>
<dbReference type="EMBL" id="DS480387">
    <property type="protein sequence ID" value="EDO18636.1"/>
    <property type="molecule type" value="Genomic_DNA"/>
</dbReference>
<gene>
    <name evidence="3" type="ORF">Kpol_1048p67</name>
</gene>
<dbReference type="GO" id="GO:0000142">
    <property type="term" value="C:cellular bud neck contractile ring"/>
    <property type="evidence" value="ECO:0007669"/>
    <property type="project" value="EnsemblFungi"/>
</dbReference>
<feature type="domain" description="DH" evidence="2">
    <location>
        <begin position="282"/>
        <end position="460"/>
    </location>
</feature>
<dbReference type="PhylomeDB" id="A7TGM9"/>
<feature type="compositionally biased region" description="Basic and acidic residues" evidence="1">
    <location>
        <begin position="958"/>
        <end position="975"/>
    </location>
</feature>
<organism evidence="4">
    <name type="scientific">Vanderwaltozyma polyspora (strain ATCC 22028 / DSM 70294 / BCRC 21397 / CBS 2163 / NBRC 10782 / NRRL Y-8283 / UCD 57-17)</name>
    <name type="common">Kluyveromyces polysporus</name>
    <dbReference type="NCBI Taxonomy" id="436907"/>
    <lineage>
        <taxon>Eukaryota</taxon>
        <taxon>Fungi</taxon>
        <taxon>Dikarya</taxon>
        <taxon>Ascomycota</taxon>
        <taxon>Saccharomycotina</taxon>
        <taxon>Saccharomycetes</taxon>
        <taxon>Saccharomycetales</taxon>
        <taxon>Saccharomycetaceae</taxon>
        <taxon>Vanderwaltozyma</taxon>
    </lineage>
</organism>
<dbReference type="Proteomes" id="UP000000267">
    <property type="component" value="Unassembled WGS sequence"/>
</dbReference>
<evidence type="ECO:0000313" key="3">
    <source>
        <dbReference type="EMBL" id="EDO18636.1"/>
    </source>
</evidence>
<dbReference type="OrthoDB" id="4066896at2759"/>
<reference evidence="3 4" key="1">
    <citation type="journal article" date="2007" name="Proc. Natl. Acad. Sci. U.S.A.">
        <title>Independent sorting-out of thousands of duplicated gene pairs in two yeast species descended from a whole-genome duplication.</title>
        <authorList>
            <person name="Scannell D.R."/>
            <person name="Frank A.C."/>
            <person name="Conant G.C."/>
            <person name="Byrne K.P."/>
            <person name="Woolfit M."/>
            <person name="Wolfe K.H."/>
        </authorList>
    </citation>
    <scope>NUCLEOTIDE SEQUENCE [LARGE SCALE GENOMIC DNA]</scope>
    <source>
        <strain evidence="4">ATCC 22028 / DSM 70294 / BCRC 21397 / CBS 2163 / NBRC 10782 / NRRL Y-8283 / UCD 57-17</strain>
    </source>
</reference>
<dbReference type="RefSeq" id="XP_001646494.1">
    <property type="nucleotide sequence ID" value="XM_001646444.1"/>
</dbReference>
<feature type="region of interest" description="Disordered" evidence="1">
    <location>
        <begin position="1327"/>
        <end position="1352"/>
    </location>
</feature>
<evidence type="ECO:0000313" key="4">
    <source>
        <dbReference type="Proteomes" id="UP000000267"/>
    </source>
</evidence>
<dbReference type="GeneID" id="5546936"/>
<feature type="region of interest" description="Disordered" evidence="1">
    <location>
        <begin position="1367"/>
        <end position="1406"/>
    </location>
</feature>
<sequence>MRQVSYTSLYSDTVNVAAPFNNVNKYLDPTKGEIDAQQGSVSNIELFKNLIQYKLKDDKYQIEKTDKNWLDQVFEGSKIYYGLDEILWGKFMVCVQCDKLNRKQTVLILDKLGVTFSDVIDVSNESQFYPAIENLDPKHNNSLERKCIAVALLQKYSLLSEEEISKIKSTVVKNNYDQIHAGDLASRCEILETKDVKKFGETILNTGLLQDRTVKSTLMDVIYKNESTSIELNNRLVYHLGEQLEQLFNPLTEYSPEQTEYTYKPPEEEKIDNTDSELTKAICNELLQFQTKFALNLVDFLQNFLIALRVEVLNEKINGLSTVKLNRLFPPTIDEVTRINCIFLDSLKAAIPFGAFEVLKACSVTIPYFYKAYTRHEAATKKFNKDIKLFLANFGKQIPSPQVYTEMKIETIIKGPQEKLMKLKLIMDRLWESQKWSDEEKDKAKEYYDNIIEIIHSFGTLKEPISSYSTRVFTPSGKILTELAKKWPVELQYKWLKRRVVGVFDVVLGPEFNDRGLLVIFSDYIVFLDIMDAHDYYNDKESNKPWLANVLMNSLINEVPLPSKIPTLNVSNYCYIDKVIVSVYERDIIRFDSFYDSDPFSISCKVISKTTSTNLVADLITKAKILEKDTAFHLFRANENGILLYSTAHEIDAYEKEKIKSNFSLFLNIDPSAELLDNYNIHVAFFAKLIDRPNGETIQLDILTRDNRKYQVNISPDKLIPEILHQLSYEIPICYSSLRSNNFSDLLNINKVIISNLITGSVDKKDIVDEPNGKTSADSFTMIHSKHRSYGSITTFRSYKSDMKDGSAEPIKEKVDATTPIENKRDTIRTQPQTILKDSGKTVPKTKTVHSQKQAVKTEVSAAKEIERPRKSNVKDNKKKEKRKSFVGAFIGLFGSKEKKNKSSERNNNVKSKEGSKSFLKRKQKQKASKKTISKPQAIDKSGESNKIADNNLNIAERNNKSSERHEDKIEDSEQQRVSSVIRNKDYYSSKDNQPATVEKAEMVNKRTDNKVIELKKSEILTKEVDGIQNNSKISTKDIFDKSFNDDLFGNYKVGNDTTVDKVKEQNNQDSNPNTENLKQNTSSKHVPIQTTIPWAKDIDTLTFALNITKEDNNSKLVDTDETSKNEIHTEKAIEQTSKSDSKIGTIVDKDNEDAILVEKNIRMKDQSIFPVVPKLIQKNIDFSRSASYKELFEITRLVLDELDAQYNWKRLKQEASLSENHVISASFGSTEDLVETEIESKKDIDNVTPEVVKSSDSNKILKISDIPILEPDSSLDNSEITKDFLNDLENIVDDVLKSNDFKKQSPSIQNQHKVFKVIKTTSPTMVNKNFDKKSSTDSNSDARSNEIPKKLLPSVDLVPGIKLEDEEEEEDQYLTPSAEPSAVFEQDMENETSKDSSDESTVNDTNKSVRAEILEDLNFSSFHMSFDDSKENEVENSVNLGANSELLNQLTKKNDTFQSPFAGQAPLIYRLPKSSPIKNTANNISGAKKLNRDDNDAIWVSPSKIPFYDFNGKPESNVQGKKSKAAVQEQLTNLQISGNSNMNKDISYTYLAGFIDSPDLGESNSNRLKFKE</sequence>